<proteinExistence type="predicted"/>
<dbReference type="AlphaFoldDB" id="A0A0E9R4Z0"/>
<evidence type="ECO:0000256" key="1">
    <source>
        <dbReference type="SAM" id="MobiDB-lite"/>
    </source>
</evidence>
<reference evidence="2" key="2">
    <citation type="journal article" date="2015" name="Fish Shellfish Immunol.">
        <title>Early steps in the European eel (Anguilla anguilla)-Vibrio vulnificus interaction in the gills: Role of the RtxA13 toxin.</title>
        <authorList>
            <person name="Callol A."/>
            <person name="Pajuelo D."/>
            <person name="Ebbesson L."/>
            <person name="Teles M."/>
            <person name="MacKenzie S."/>
            <person name="Amaro C."/>
        </authorList>
    </citation>
    <scope>NUCLEOTIDE SEQUENCE</scope>
</reference>
<feature type="region of interest" description="Disordered" evidence="1">
    <location>
        <begin position="34"/>
        <end position="53"/>
    </location>
</feature>
<evidence type="ECO:0000313" key="2">
    <source>
        <dbReference type="EMBL" id="JAH23545.1"/>
    </source>
</evidence>
<reference evidence="2" key="1">
    <citation type="submission" date="2014-11" db="EMBL/GenBank/DDBJ databases">
        <authorList>
            <person name="Amaro Gonzalez C."/>
        </authorList>
    </citation>
    <scope>NUCLEOTIDE SEQUENCE</scope>
</reference>
<protein>
    <submittedName>
        <fullName evidence="2">Uncharacterized protein</fullName>
    </submittedName>
</protein>
<name>A0A0E9R4Z0_ANGAN</name>
<dbReference type="EMBL" id="GBXM01085032">
    <property type="protein sequence ID" value="JAH23545.1"/>
    <property type="molecule type" value="Transcribed_RNA"/>
</dbReference>
<organism evidence="2">
    <name type="scientific">Anguilla anguilla</name>
    <name type="common">European freshwater eel</name>
    <name type="synonym">Muraena anguilla</name>
    <dbReference type="NCBI Taxonomy" id="7936"/>
    <lineage>
        <taxon>Eukaryota</taxon>
        <taxon>Metazoa</taxon>
        <taxon>Chordata</taxon>
        <taxon>Craniata</taxon>
        <taxon>Vertebrata</taxon>
        <taxon>Euteleostomi</taxon>
        <taxon>Actinopterygii</taxon>
        <taxon>Neopterygii</taxon>
        <taxon>Teleostei</taxon>
        <taxon>Anguilliformes</taxon>
        <taxon>Anguillidae</taxon>
        <taxon>Anguilla</taxon>
    </lineage>
</organism>
<sequence length="99" mass="11204">MKKKTLGLFLCDWEEQLASFSRRITELQFSFQPCRNKSKKSQAHSSSGSHDEIPVNFCSTQPLKGTVPLTSLKVRTEKPSTWFSVAGLWAVGLWSRGRD</sequence>
<accession>A0A0E9R4Z0</accession>